<evidence type="ECO:0000313" key="2">
    <source>
        <dbReference type="Proteomes" id="UP000434850"/>
    </source>
</evidence>
<dbReference type="Proteomes" id="UP000434850">
    <property type="component" value="Unassembled WGS sequence"/>
</dbReference>
<organism evidence="1 2">
    <name type="scientific">Mucilaginibacter aquatilis</name>
    <dbReference type="NCBI Taxonomy" id="1517760"/>
    <lineage>
        <taxon>Bacteria</taxon>
        <taxon>Pseudomonadati</taxon>
        <taxon>Bacteroidota</taxon>
        <taxon>Sphingobacteriia</taxon>
        <taxon>Sphingobacteriales</taxon>
        <taxon>Sphingobacteriaceae</taxon>
        <taxon>Mucilaginibacter</taxon>
    </lineage>
</organism>
<dbReference type="RefSeq" id="WP_157541422.1">
    <property type="nucleotide sequence ID" value="NZ_WQLA01000003.1"/>
</dbReference>
<sequence length="48" mass="5637">MRDQTIERYPIPSLPYTAKVIFYHIVGYLSIYSTSNLEKRHCQFSNVG</sequence>
<name>A0A6I4IBF0_9SPHI</name>
<accession>A0A6I4IBF0</accession>
<dbReference type="AlphaFoldDB" id="A0A6I4IBF0"/>
<proteinExistence type="predicted"/>
<evidence type="ECO:0000313" key="1">
    <source>
        <dbReference type="EMBL" id="MVN91258.1"/>
    </source>
</evidence>
<gene>
    <name evidence="1" type="ORF">GO816_09005</name>
</gene>
<keyword evidence="2" id="KW-1185">Reference proteome</keyword>
<reference evidence="1 2" key="1">
    <citation type="submission" date="2019-12" db="EMBL/GenBank/DDBJ databases">
        <title>Mucilaginibacter sp. HME9299 genome sequencing and assembly.</title>
        <authorList>
            <person name="Kang H."/>
            <person name="Kim H."/>
            <person name="Joh K."/>
        </authorList>
    </citation>
    <scope>NUCLEOTIDE SEQUENCE [LARGE SCALE GENOMIC DNA]</scope>
    <source>
        <strain evidence="1 2">HME9299</strain>
    </source>
</reference>
<dbReference type="EMBL" id="WQLA01000003">
    <property type="protein sequence ID" value="MVN91258.1"/>
    <property type="molecule type" value="Genomic_DNA"/>
</dbReference>
<comment type="caution">
    <text evidence="1">The sequence shown here is derived from an EMBL/GenBank/DDBJ whole genome shotgun (WGS) entry which is preliminary data.</text>
</comment>
<protein>
    <submittedName>
        <fullName evidence="1">Uncharacterized protein</fullName>
    </submittedName>
</protein>